<dbReference type="EMBL" id="JAANNP010000001">
    <property type="protein sequence ID" value="NHC12386.1"/>
    <property type="molecule type" value="Genomic_DNA"/>
</dbReference>
<name>A0ABX0GNI5_9ACTN</name>
<reference evidence="2 3" key="1">
    <citation type="submission" date="2020-03" db="EMBL/GenBank/DDBJ databases">
        <title>Two novel Motilibacter sp.</title>
        <authorList>
            <person name="Liu S."/>
        </authorList>
    </citation>
    <scope>NUCLEOTIDE SEQUENCE [LARGE SCALE GENOMIC DNA]</scope>
    <source>
        <strain evidence="2 3">E257</strain>
    </source>
</reference>
<evidence type="ECO:0000313" key="2">
    <source>
        <dbReference type="EMBL" id="NHC12386.1"/>
    </source>
</evidence>
<feature type="compositionally biased region" description="Basic and acidic residues" evidence="1">
    <location>
        <begin position="41"/>
        <end position="52"/>
    </location>
</feature>
<gene>
    <name evidence="2" type="ORF">G9H71_01140</name>
</gene>
<dbReference type="RefSeq" id="WP_166276592.1">
    <property type="nucleotide sequence ID" value="NZ_JAANNP010000001.1"/>
</dbReference>
<evidence type="ECO:0000313" key="3">
    <source>
        <dbReference type="Proteomes" id="UP000800981"/>
    </source>
</evidence>
<keyword evidence="3" id="KW-1185">Reference proteome</keyword>
<comment type="caution">
    <text evidence="2">The sequence shown here is derived from an EMBL/GenBank/DDBJ whole genome shotgun (WGS) entry which is preliminary data.</text>
</comment>
<proteinExistence type="predicted"/>
<dbReference type="Proteomes" id="UP000800981">
    <property type="component" value="Unassembled WGS sequence"/>
</dbReference>
<feature type="compositionally biased region" description="Low complexity" evidence="1">
    <location>
        <begin position="7"/>
        <end position="18"/>
    </location>
</feature>
<feature type="region of interest" description="Disordered" evidence="1">
    <location>
        <begin position="1"/>
        <end position="81"/>
    </location>
</feature>
<organism evidence="2 3">
    <name type="scientific">Motilibacter deserti</name>
    <dbReference type="NCBI Taxonomy" id="2714956"/>
    <lineage>
        <taxon>Bacteria</taxon>
        <taxon>Bacillati</taxon>
        <taxon>Actinomycetota</taxon>
        <taxon>Actinomycetes</taxon>
        <taxon>Motilibacterales</taxon>
        <taxon>Motilibacteraceae</taxon>
        <taxon>Motilibacter</taxon>
    </lineage>
</organism>
<protein>
    <submittedName>
        <fullName evidence="2">Uncharacterized protein</fullName>
    </submittedName>
</protein>
<evidence type="ECO:0000256" key="1">
    <source>
        <dbReference type="SAM" id="MobiDB-lite"/>
    </source>
</evidence>
<accession>A0ABX0GNI5</accession>
<sequence>MTDRTVETSAEAATTSDADPGEGAGLATPAARTQGGAGDAGDMRVQGDERASATDPSAEVAEGDTEGERSINAAAANRRQP</sequence>